<feature type="transmembrane region" description="Helical" evidence="1">
    <location>
        <begin position="42"/>
        <end position="62"/>
    </location>
</feature>
<evidence type="ECO:0008006" key="4">
    <source>
        <dbReference type="Google" id="ProtNLM"/>
    </source>
</evidence>
<name>A0ABN2B3C1_9ACTN</name>
<evidence type="ECO:0000313" key="3">
    <source>
        <dbReference type="Proteomes" id="UP001500842"/>
    </source>
</evidence>
<feature type="transmembrane region" description="Helical" evidence="1">
    <location>
        <begin position="12"/>
        <end position="36"/>
    </location>
</feature>
<accession>A0ABN2B3C1</accession>
<evidence type="ECO:0000256" key="1">
    <source>
        <dbReference type="SAM" id="Phobius"/>
    </source>
</evidence>
<evidence type="ECO:0000313" key="2">
    <source>
        <dbReference type="EMBL" id="GAA1531222.1"/>
    </source>
</evidence>
<proteinExistence type="predicted"/>
<keyword evidence="1" id="KW-0812">Transmembrane</keyword>
<dbReference type="EMBL" id="BAAAOR010000028">
    <property type="protein sequence ID" value="GAA1531222.1"/>
    <property type="molecule type" value="Genomic_DNA"/>
</dbReference>
<keyword evidence="1" id="KW-0472">Membrane</keyword>
<feature type="transmembrane region" description="Helical" evidence="1">
    <location>
        <begin position="168"/>
        <end position="189"/>
    </location>
</feature>
<organism evidence="2 3">
    <name type="scientific">Nocardioides humi</name>
    <dbReference type="NCBI Taxonomy" id="449461"/>
    <lineage>
        <taxon>Bacteria</taxon>
        <taxon>Bacillati</taxon>
        <taxon>Actinomycetota</taxon>
        <taxon>Actinomycetes</taxon>
        <taxon>Propionibacteriales</taxon>
        <taxon>Nocardioidaceae</taxon>
        <taxon>Nocardioides</taxon>
    </lineage>
</organism>
<keyword evidence="1" id="KW-1133">Transmembrane helix</keyword>
<dbReference type="Proteomes" id="UP001500842">
    <property type="component" value="Unassembled WGS sequence"/>
</dbReference>
<dbReference type="RefSeq" id="WP_141006475.1">
    <property type="nucleotide sequence ID" value="NZ_BAAAOR010000028.1"/>
</dbReference>
<sequence length="190" mass="20976">MRNEGVEKVERYSSGGLVVGLIGVGLVVVVLGYGLLDAEAGFAPWAYPLCLLLGVLAWAVLIRPALRLHRDEVELRNVLHTRWVPFALITSVEISQVTIVRVGEERYVGSGFGRTRRTLRRDETAPDDAPLERRSTAWLIEDRIRRRSVAARDPATSSLGEHEVRHAWAWPEIIALGVLAVATVVLALVA</sequence>
<comment type="caution">
    <text evidence="2">The sequence shown here is derived from an EMBL/GenBank/DDBJ whole genome shotgun (WGS) entry which is preliminary data.</text>
</comment>
<feature type="transmembrane region" description="Helical" evidence="1">
    <location>
        <begin position="83"/>
        <end position="103"/>
    </location>
</feature>
<reference evidence="2 3" key="1">
    <citation type="journal article" date="2019" name="Int. J. Syst. Evol. Microbiol.">
        <title>The Global Catalogue of Microorganisms (GCM) 10K type strain sequencing project: providing services to taxonomists for standard genome sequencing and annotation.</title>
        <authorList>
            <consortium name="The Broad Institute Genomics Platform"/>
            <consortium name="The Broad Institute Genome Sequencing Center for Infectious Disease"/>
            <person name="Wu L."/>
            <person name="Ma J."/>
        </authorList>
    </citation>
    <scope>NUCLEOTIDE SEQUENCE [LARGE SCALE GENOMIC DNA]</scope>
    <source>
        <strain evidence="2 3">JCM 14942</strain>
    </source>
</reference>
<gene>
    <name evidence="2" type="ORF">GCM10009788_38070</name>
</gene>
<keyword evidence="3" id="KW-1185">Reference proteome</keyword>
<protein>
    <recommendedName>
        <fullName evidence="4">PH domain-containing protein</fullName>
    </recommendedName>
</protein>